<gene>
    <name evidence="2" type="ORF">SAM23877_6486</name>
    <name evidence="3" type="ORF">SAMR1085</name>
</gene>
<sequence length="156" mass="17312">MVQPPRARKPQKERPRRRARESGGPRSNRFLVSYNDDELAVLLEAAARDNSALASWVADNALQVAAGILVPVSADAKEVLREQVNARAQAARIGNKLDQMRRSLNAVDGTAVAHWDADDNEVTAAQVQRILTMVETAVRHLDEATLQVMRERRPRA</sequence>
<protein>
    <submittedName>
        <fullName evidence="3">Uncharacterized protein</fullName>
    </submittedName>
</protein>
<proteinExistence type="predicted"/>
<feature type="compositionally biased region" description="Basic residues" evidence="1">
    <location>
        <begin position="1"/>
        <end position="19"/>
    </location>
</feature>
<reference evidence="3" key="2">
    <citation type="journal article" date="2006" name="Mol. Biol. Evol.">
        <title>Evolution of the terminal regions of the Streptomyces linear chromosome.</title>
        <authorList>
            <person name="Choulet F."/>
            <person name="Aigle B."/>
            <person name="Gallois A."/>
            <person name="Mangenot S."/>
            <person name="Gerbaud C."/>
            <person name="Truong C."/>
            <person name="Francou F.X."/>
            <person name="Fourrier C."/>
            <person name="Guerineau M."/>
            <person name="Decaris B."/>
            <person name="Barbe V."/>
            <person name="Pernodet J.L."/>
            <person name="Leblond P."/>
        </authorList>
    </citation>
    <scope>NUCLEOTIDE SEQUENCE</scope>
    <source>
        <strain evidence="3">ATCC 23877</strain>
    </source>
</reference>
<reference evidence="2" key="4">
    <citation type="submission" date="2015-07" db="EMBL/GenBank/DDBJ databases">
        <title>Complete genome sequence of Streptomyces ambofaciens ATCC 23877, the spiramycin producer.</title>
        <authorList>
            <person name="Thibessard A."/>
            <person name="Haas D."/>
            <person name="Gerbaud C."/>
            <person name="Aigle B."/>
            <person name="Lautru S."/>
            <person name="Pernodet J.-L."/>
            <person name="Leblond P."/>
        </authorList>
    </citation>
    <scope>NUCLEOTIDE SEQUENCE [LARGE SCALE GENOMIC DNA]</scope>
    <source>
        <strain evidence="2">ATCC 23877</strain>
    </source>
</reference>
<reference evidence="4" key="3">
    <citation type="journal article" date="2015" name="J. Biotechnol.">
        <title>Complete genome sequence of Streptomyces ambofaciens ATCC 23877, the spiramycin producer.</title>
        <authorList>
            <person name="Thibessard A."/>
            <person name="Haas D."/>
            <person name="Gerbaud C."/>
            <person name="Aigle B."/>
            <person name="Lautru S."/>
            <person name="Pernodet J.L."/>
            <person name="Leblond P."/>
        </authorList>
    </citation>
    <scope>NUCLEOTIDE SEQUENCE [LARGE SCALE GENOMIC DNA]</scope>
    <source>
        <strain evidence="4">ATCC 23877 / 3486 / DSM 40053 / JCM 4204 / NBRC 12836 / NRRL B-2516</strain>
    </source>
</reference>
<name>A0AE85_STRA7</name>
<evidence type="ECO:0000313" key="2">
    <source>
        <dbReference type="EMBL" id="AKZ59531.1"/>
    </source>
</evidence>
<evidence type="ECO:0000313" key="3">
    <source>
        <dbReference type="EMBL" id="CAJ88794.1"/>
    </source>
</evidence>
<accession>A0AE85</accession>
<dbReference type="RefSeq" id="WP_053140097.1">
    <property type="nucleotide sequence ID" value="NZ_CP012382.1"/>
</dbReference>
<feature type="region of interest" description="Disordered" evidence="1">
    <location>
        <begin position="1"/>
        <end position="29"/>
    </location>
</feature>
<dbReference type="EMBL" id="AM238664">
    <property type="protein sequence ID" value="CAJ88794.1"/>
    <property type="molecule type" value="Genomic_DNA"/>
</dbReference>
<dbReference type="Proteomes" id="UP000061018">
    <property type="component" value="Chromosome"/>
</dbReference>
<evidence type="ECO:0000256" key="1">
    <source>
        <dbReference type="SAM" id="MobiDB-lite"/>
    </source>
</evidence>
<organism evidence="3">
    <name type="scientific">Streptomyces ambofaciens (strain ATCC 23877 / 3486 / DSM 40053 / JCM 4204 / NBRC 12836 / NRRL B-2516)</name>
    <dbReference type="NCBI Taxonomy" id="278992"/>
    <lineage>
        <taxon>Bacteria</taxon>
        <taxon>Bacillati</taxon>
        <taxon>Actinomycetota</taxon>
        <taxon>Actinomycetes</taxon>
        <taxon>Kitasatosporales</taxon>
        <taxon>Streptomycetaceae</taxon>
        <taxon>Streptomyces</taxon>
    </lineage>
</organism>
<dbReference type="AlphaFoldDB" id="A0AE85"/>
<evidence type="ECO:0000313" key="4">
    <source>
        <dbReference type="Proteomes" id="UP000061018"/>
    </source>
</evidence>
<dbReference type="EMBL" id="CP012382">
    <property type="protein sequence ID" value="AKZ59531.1"/>
    <property type="molecule type" value="Genomic_DNA"/>
</dbReference>
<dbReference type="KEGG" id="samb:SAM23877_6486"/>
<reference evidence="3" key="1">
    <citation type="journal article" date="2006" name="Microbiology (Mosc.)">
        <title>Multiple biosynthetic and uptake systems mediate siderophore-dependent iron acquisition in Streptomyces coelicolor A3(2) and Streptomyces ambofaciens ATCC 23877.</title>
        <authorList>
            <person name="Barona-Gomez F."/>
            <person name="Lautru S."/>
            <person name="Francou F.X."/>
            <person name="Leblond P."/>
            <person name="Pernodet J.L."/>
            <person name="Challis G.L."/>
        </authorList>
    </citation>
    <scope>NUCLEOTIDE SEQUENCE</scope>
    <source>
        <strain evidence="3">ATCC 23877</strain>
    </source>
</reference>